<accession>A0AAN8U2A2</accession>
<gene>
    <name evidence="1" type="ORF">RDI58_008399</name>
</gene>
<evidence type="ECO:0000313" key="2">
    <source>
        <dbReference type="Proteomes" id="UP001371456"/>
    </source>
</evidence>
<proteinExistence type="predicted"/>
<evidence type="ECO:0000313" key="1">
    <source>
        <dbReference type="EMBL" id="KAK6794946.1"/>
    </source>
</evidence>
<sequence length="248" mass="28170">MTGEHQLIPYPKSSTNDLEKIGLAVDYPKSDQYKLVTVSSLVENSNLLYKFHLLSSEQPGLKDGRVLVFDTKREEAILIDHPEFLDSYEHSYGKILSGQSIWLGKAQGLLTLVCIFRMHIAIATYGSASRRWRVSHNLGNFILGPEGIINCFPVWIDNKQVSFLVQRLLTLYYDLYEYNTNINVYEHTAVLHGVKLPMFCFHPTLAGAHYTPSNNIEADDQAHIAANLDDIRRFIIEGTSSFPLTFVF</sequence>
<dbReference type="Proteomes" id="UP001371456">
    <property type="component" value="Unassembled WGS sequence"/>
</dbReference>
<protein>
    <submittedName>
        <fullName evidence="1">Uncharacterized protein</fullName>
    </submittedName>
</protein>
<name>A0AAN8U2A2_SOLBU</name>
<organism evidence="1 2">
    <name type="scientific">Solanum bulbocastanum</name>
    <name type="common">Wild potato</name>
    <dbReference type="NCBI Taxonomy" id="147425"/>
    <lineage>
        <taxon>Eukaryota</taxon>
        <taxon>Viridiplantae</taxon>
        <taxon>Streptophyta</taxon>
        <taxon>Embryophyta</taxon>
        <taxon>Tracheophyta</taxon>
        <taxon>Spermatophyta</taxon>
        <taxon>Magnoliopsida</taxon>
        <taxon>eudicotyledons</taxon>
        <taxon>Gunneridae</taxon>
        <taxon>Pentapetalae</taxon>
        <taxon>asterids</taxon>
        <taxon>lamiids</taxon>
        <taxon>Solanales</taxon>
        <taxon>Solanaceae</taxon>
        <taxon>Solanoideae</taxon>
        <taxon>Solaneae</taxon>
        <taxon>Solanum</taxon>
    </lineage>
</organism>
<dbReference type="EMBL" id="JBANQN010000003">
    <property type="protein sequence ID" value="KAK6794946.1"/>
    <property type="molecule type" value="Genomic_DNA"/>
</dbReference>
<reference evidence="1 2" key="1">
    <citation type="submission" date="2024-02" db="EMBL/GenBank/DDBJ databases">
        <title>de novo genome assembly of Solanum bulbocastanum strain 11H21.</title>
        <authorList>
            <person name="Hosaka A.J."/>
        </authorList>
    </citation>
    <scope>NUCLEOTIDE SEQUENCE [LARGE SCALE GENOMIC DNA]</scope>
    <source>
        <tissue evidence="1">Young leaves</tissue>
    </source>
</reference>
<keyword evidence="2" id="KW-1185">Reference proteome</keyword>
<comment type="caution">
    <text evidence="1">The sequence shown here is derived from an EMBL/GenBank/DDBJ whole genome shotgun (WGS) entry which is preliminary data.</text>
</comment>
<dbReference type="AlphaFoldDB" id="A0AAN8U2A2"/>